<feature type="domain" description="Secretion system C-terminal sorting" evidence="2">
    <location>
        <begin position="385"/>
        <end position="450"/>
    </location>
</feature>
<evidence type="ECO:0000259" key="3">
    <source>
        <dbReference type="Pfam" id="PF20009"/>
    </source>
</evidence>
<reference evidence="4 5" key="1">
    <citation type="submission" date="2019-04" db="EMBL/GenBank/DDBJ databases">
        <title>Flavobacterium sp. nov. isolated from construction timber.</title>
        <authorList>
            <person name="Lin S.-Y."/>
            <person name="Chang C.-T."/>
            <person name="Young C.-C."/>
        </authorList>
    </citation>
    <scope>NUCLEOTIDE SEQUENCE [LARGE SCALE GENOMIC DNA]</scope>
    <source>
        <strain evidence="4 5">CC-CTC003</strain>
    </source>
</reference>
<evidence type="ECO:0000259" key="2">
    <source>
        <dbReference type="Pfam" id="PF18962"/>
    </source>
</evidence>
<dbReference type="Proteomes" id="UP000307507">
    <property type="component" value="Unassembled WGS sequence"/>
</dbReference>
<sequence length="452" mass="48522">MKKTLHACFTALLLFPIPDGIAQPIRIGNETSNNITSDAPVNCVYEKSASESLYLSSEINSSGTITALSWQHSSTFNAAATNNIKIYLKTTTLTALPSGTVGTGFSGYTEVYSGALPAITAAGWNTITLTTPFSYDKNAGNLAILVVRDATTKDDNNYPRFRATTTNPNYLCRKYSSGVDFFTPTATPWNSNANMSGSYYRPNVQITMNSTTPTATYCTITNNNSCLYGGTITNVTFSGINYTTECSQDNYSYIDYSATVGAAQVAKGSTNSISVTVDNPGSSGGVGVWIDFNQNGTFESTEFFSLGTINSSNSATFSSNQIVVPASALSGTTRMRIRSKRLTAVTAAEACEFIGSARGEVEDYAIMIAEQTMNTSDFDKTSVRLYPNPTQGTVTFEAAENIKKITFYNALGQIITVQTSNTADLSAFGNGIYTARIEFENGQTATQKIIKK</sequence>
<dbReference type="RefSeq" id="WP_136404448.1">
    <property type="nucleotide sequence ID" value="NZ_SSNZ01000012.1"/>
</dbReference>
<accession>A0A4S3ZPM1</accession>
<gene>
    <name evidence="4" type="ORF">E6C50_17010</name>
</gene>
<evidence type="ECO:0000313" key="4">
    <source>
        <dbReference type="EMBL" id="THF47458.1"/>
    </source>
</evidence>
<dbReference type="AlphaFoldDB" id="A0A4S3ZPM1"/>
<keyword evidence="1" id="KW-0732">Signal</keyword>
<name>A0A4S3ZPM1_9FLAO</name>
<comment type="caution">
    <text evidence="4">The sequence shown here is derived from an EMBL/GenBank/DDBJ whole genome shotgun (WGS) entry which is preliminary data.</text>
</comment>
<proteinExistence type="predicted"/>
<dbReference type="Pfam" id="PF18962">
    <property type="entry name" value="Por_Secre_tail"/>
    <property type="match status" value="1"/>
</dbReference>
<evidence type="ECO:0000256" key="1">
    <source>
        <dbReference type="ARBA" id="ARBA00022729"/>
    </source>
</evidence>
<feature type="domain" description="GEVED" evidence="3">
    <location>
        <begin position="286"/>
        <end position="366"/>
    </location>
</feature>
<dbReference type="InterPro" id="IPR045474">
    <property type="entry name" value="GEVED"/>
</dbReference>
<dbReference type="InterPro" id="IPR026444">
    <property type="entry name" value="Secre_tail"/>
</dbReference>
<organism evidence="4 5">
    <name type="scientific">Flavobacterium supellecticarium</name>
    <dbReference type="NCBI Taxonomy" id="2565924"/>
    <lineage>
        <taxon>Bacteria</taxon>
        <taxon>Pseudomonadati</taxon>
        <taxon>Bacteroidota</taxon>
        <taxon>Flavobacteriia</taxon>
        <taxon>Flavobacteriales</taxon>
        <taxon>Flavobacteriaceae</taxon>
        <taxon>Flavobacterium</taxon>
    </lineage>
</organism>
<dbReference type="EMBL" id="SSNZ01000012">
    <property type="protein sequence ID" value="THF47458.1"/>
    <property type="molecule type" value="Genomic_DNA"/>
</dbReference>
<protein>
    <submittedName>
        <fullName evidence="4">T9SS type A sorting domain-containing protein</fullName>
    </submittedName>
</protein>
<keyword evidence="5" id="KW-1185">Reference proteome</keyword>
<dbReference type="Pfam" id="PF20009">
    <property type="entry name" value="GEVED"/>
    <property type="match status" value="1"/>
</dbReference>
<evidence type="ECO:0000313" key="5">
    <source>
        <dbReference type="Proteomes" id="UP000307507"/>
    </source>
</evidence>
<dbReference type="OrthoDB" id="1305741at2"/>
<dbReference type="NCBIfam" id="TIGR04183">
    <property type="entry name" value="Por_Secre_tail"/>
    <property type="match status" value="1"/>
</dbReference>